<protein>
    <submittedName>
        <fullName evidence="1">Uncharacterized protein</fullName>
    </submittedName>
</protein>
<organism evidence="1 2">
    <name type="scientific">Myceligenerans crystallogenes</name>
    <dbReference type="NCBI Taxonomy" id="316335"/>
    <lineage>
        <taxon>Bacteria</taxon>
        <taxon>Bacillati</taxon>
        <taxon>Actinomycetota</taxon>
        <taxon>Actinomycetes</taxon>
        <taxon>Micrococcales</taxon>
        <taxon>Promicromonosporaceae</taxon>
        <taxon>Myceligenerans</taxon>
    </lineage>
</organism>
<gene>
    <name evidence="1" type="ORF">GCM10009751_03060</name>
</gene>
<reference evidence="1 2" key="1">
    <citation type="journal article" date="2019" name="Int. J. Syst. Evol. Microbiol.">
        <title>The Global Catalogue of Microorganisms (GCM) 10K type strain sequencing project: providing services to taxonomists for standard genome sequencing and annotation.</title>
        <authorList>
            <consortium name="The Broad Institute Genomics Platform"/>
            <consortium name="The Broad Institute Genome Sequencing Center for Infectious Disease"/>
            <person name="Wu L."/>
            <person name="Ma J."/>
        </authorList>
    </citation>
    <scope>NUCLEOTIDE SEQUENCE [LARGE SCALE GENOMIC DNA]</scope>
    <source>
        <strain evidence="1 2">JCM 14326</strain>
    </source>
</reference>
<sequence length="213" mass="21905">MTNQTAAPDLRTIVSEFTAFEITALLSVIDTESAARTLELLHLPAVEKDSPAVGIGLSTLIARGKITTTGGLMPVGDAARLAGLGGTATTWIETVTITGDRKSVAVFVSAPEGTVFLEPAPFGLWLVWPVKPGVSAERAAAGYVGAAFEKAAGAPFGGSVEATRLEGPVRTAAVKVDDAGTWRLQAGELDRPEPPRQIAADPTFAVLAEAIAG</sequence>
<dbReference type="Proteomes" id="UP001501094">
    <property type="component" value="Unassembled WGS sequence"/>
</dbReference>
<proteinExistence type="predicted"/>
<keyword evidence="2" id="KW-1185">Reference proteome</keyword>
<name>A0ABN2N2U7_9MICO</name>
<evidence type="ECO:0000313" key="2">
    <source>
        <dbReference type="Proteomes" id="UP001501094"/>
    </source>
</evidence>
<dbReference type="RefSeq" id="WP_344098904.1">
    <property type="nucleotide sequence ID" value="NZ_BAAANL010000001.1"/>
</dbReference>
<evidence type="ECO:0000313" key="1">
    <source>
        <dbReference type="EMBL" id="GAA1850179.1"/>
    </source>
</evidence>
<comment type="caution">
    <text evidence="1">The sequence shown here is derived from an EMBL/GenBank/DDBJ whole genome shotgun (WGS) entry which is preliminary data.</text>
</comment>
<accession>A0ABN2N2U7</accession>
<dbReference type="EMBL" id="BAAANL010000001">
    <property type="protein sequence ID" value="GAA1850179.1"/>
    <property type="molecule type" value="Genomic_DNA"/>
</dbReference>